<feature type="transmembrane region" description="Helical" evidence="1">
    <location>
        <begin position="12"/>
        <end position="32"/>
    </location>
</feature>
<reference evidence="3" key="1">
    <citation type="journal article" date="2019" name="Int. J. Syst. Evol. Microbiol.">
        <title>The Global Catalogue of Microorganisms (GCM) 10K type strain sequencing project: providing services to taxonomists for standard genome sequencing and annotation.</title>
        <authorList>
            <consortium name="The Broad Institute Genomics Platform"/>
            <consortium name="The Broad Institute Genome Sequencing Center for Infectious Disease"/>
            <person name="Wu L."/>
            <person name="Ma J."/>
        </authorList>
    </citation>
    <scope>NUCLEOTIDE SEQUENCE [LARGE SCALE GENOMIC DNA]</scope>
    <source>
        <strain evidence="3">KCTC 52640</strain>
    </source>
</reference>
<evidence type="ECO:0000313" key="3">
    <source>
        <dbReference type="Proteomes" id="UP001595462"/>
    </source>
</evidence>
<dbReference type="Proteomes" id="UP001595462">
    <property type="component" value="Unassembled WGS sequence"/>
</dbReference>
<comment type="caution">
    <text evidence="2">The sequence shown here is derived from an EMBL/GenBank/DDBJ whole genome shotgun (WGS) entry which is preliminary data.</text>
</comment>
<keyword evidence="1" id="KW-0812">Transmembrane</keyword>
<evidence type="ECO:0000256" key="1">
    <source>
        <dbReference type="SAM" id="Phobius"/>
    </source>
</evidence>
<name>A0ABV7EIX4_9GAMM</name>
<accession>A0ABV7EIX4</accession>
<keyword evidence="1" id="KW-1133">Transmembrane helix</keyword>
<dbReference type="InterPro" id="IPR036249">
    <property type="entry name" value="Thioredoxin-like_sf"/>
</dbReference>
<dbReference type="EMBL" id="JBHRSS010000001">
    <property type="protein sequence ID" value="MFC3102669.1"/>
    <property type="molecule type" value="Genomic_DNA"/>
</dbReference>
<keyword evidence="3" id="KW-1185">Reference proteome</keyword>
<gene>
    <name evidence="2" type="ORF">ACFOSU_02055</name>
</gene>
<protein>
    <submittedName>
        <fullName evidence="2">SCO family protein</fullName>
    </submittedName>
</protein>
<sequence>MKTQSLARLKMLGVFMIFLGPLALAYLMYYGLSYGGAVRTNDGQLVSPAQPLPDIALSDGDGNSVPSGQILEQKWTILQVAGEGCGDACRKSLDETRQIRALLHRRAARVQRVLIVDGAQPLPDLDAQPDLSVYQGDTAQMSALFDAQQADKPGMVYLVDPLGNWMLYYPPGGDGSALFKDIKHLLKLSHIG</sequence>
<dbReference type="RefSeq" id="WP_380685953.1">
    <property type="nucleotide sequence ID" value="NZ_JBHRSS010000001.1"/>
</dbReference>
<dbReference type="Gene3D" id="3.40.30.10">
    <property type="entry name" value="Glutaredoxin"/>
    <property type="match status" value="1"/>
</dbReference>
<evidence type="ECO:0000313" key="2">
    <source>
        <dbReference type="EMBL" id="MFC3102669.1"/>
    </source>
</evidence>
<keyword evidence="1" id="KW-0472">Membrane</keyword>
<proteinExistence type="predicted"/>
<dbReference type="SUPFAM" id="SSF52833">
    <property type="entry name" value="Thioredoxin-like"/>
    <property type="match status" value="1"/>
</dbReference>
<organism evidence="2 3">
    <name type="scientific">Salinisphaera aquimarina</name>
    <dbReference type="NCBI Taxonomy" id="2094031"/>
    <lineage>
        <taxon>Bacteria</taxon>
        <taxon>Pseudomonadati</taxon>
        <taxon>Pseudomonadota</taxon>
        <taxon>Gammaproteobacteria</taxon>
        <taxon>Salinisphaerales</taxon>
        <taxon>Salinisphaeraceae</taxon>
        <taxon>Salinisphaera</taxon>
    </lineage>
</organism>